<evidence type="ECO:0000256" key="1">
    <source>
        <dbReference type="ARBA" id="ARBA00023015"/>
    </source>
</evidence>
<name>A0ABV6I290_9RHOB</name>
<protein>
    <submittedName>
        <fullName evidence="6">GntR family transcriptional regulator</fullName>
    </submittedName>
</protein>
<dbReference type="InterPro" id="IPR036390">
    <property type="entry name" value="WH_DNA-bd_sf"/>
</dbReference>
<sequence length="268" mass="30267">MGEPTKPRNLSEQAYDRIRRDIILGERLPGEKLLIEAMSDRYEIGMVPIREALNRLSAEGLVVRESNRGFSVSLLSLSDLEELVSTRIQLETLALRTSIQRGDEAWEERLVLSYHRLARTSRLLPPEAGRERISEEWEPRHRDFHLALLDACGSRWLLGFCATMIDHAVRYRNVSMNAQASQLRRAGATGEHEALLHAALERDADLACMLLEQHYRITLDGVRQVTLLAEATDRSPLTAGEMPPQAETGAPPPPRVRRPRVRRAGGEL</sequence>
<keyword evidence="1" id="KW-0805">Transcription regulation</keyword>
<dbReference type="PANTHER" id="PTHR43537:SF20">
    <property type="entry name" value="HTH-TYPE TRANSCRIPTIONAL REPRESSOR GLAR"/>
    <property type="match status" value="1"/>
</dbReference>
<reference evidence="6 7" key="1">
    <citation type="submission" date="2024-09" db="EMBL/GenBank/DDBJ databases">
        <authorList>
            <person name="Sun Q."/>
            <person name="Mori K."/>
        </authorList>
    </citation>
    <scope>NUCLEOTIDE SEQUENCE [LARGE SCALE GENOMIC DNA]</scope>
    <source>
        <strain evidence="6 7">KCTC 22789</strain>
    </source>
</reference>
<gene>
    <name evidence="6" type="ORF">ACFFII_01230</name>
</gene>
<feature type="domain" description="HTH gntR-type" evidence="5">
    <location>
        <begin position="8"/>
        <end position="75"/>
    </location>
</feature>
<dbReference type="CDD" id="cd07377">
    <property type="entry name" value="WHTH_GntR"/>
    <property type="match status" value="1"/>
</dbReference>
<keyword evidence="7" id="KW-1185">Reference proteome</keyword>
<dbReference type="InterPro" id="IPR008920">
    <property type="entry name" value="TF_FadR/GntR_C"/>
</dbReference>
<proteinExistence type="predicted"/>
<dbReference type="Pfam" id="PF07729">
    <property type="entry name" value="FCD"/>
    <property type="match status" value="1"/>
</dbReference>
<dbReference type="SMART" id="SM00345">
    <property type="entry name" value="HTH_GNTR"/>
    <property type="match status" value="1"/>
</dbReference>
<dbReference type="Pfam" id="PF00392">
    <property type="entry name" value="GntR"/>
    <property type="match status" value="1"/>
</dbReference>
<evidence type="ECO:0000256" key="4">
    <source>
        <dbReference type="SAM" id="MobiDB-lite"/>
    </source>
</evidence>
<evidence type="ECO:0000313" key="6">
    <source>
        <dbReference type="EMBL" id="MFC0339388.1"/>
    </source>
</evidence>
<keyword evidence="2" id="KW-0238">DNA-binding</keyword>
<dbReference type="SUPFAM" id="SSF48008">
    <property type="entry name" value="GntR ligand-binding domain-like"/>
    <property type="match status" value="1"/>
</dbReference>
<keyword evidence="3" id="KW-0804">Transcription</keyword>
<evidence type="ECO:0000256" key="2">
    <source>
        <dbReference type="ARBA" id="ARBA00023125"/>
    </source>
</evidence>
<dbReference type="Gene3D" id="1.20.120.530">
    <property type="entry name" value="GntR ligand-binding domain-like"/>
    <property type="match status" value="1"/>
</dbReference>
<dbReference type="PROSITE" id="PS50949">
    <property type="entry name" value="HTH_GNTR"/>
    <property type="match status" value="1"/>
</dbReference>
<dbReference type="InterPro" id="IPR011711">
    <property type="entry name" value="GntR_C"/>
</dbReference>
<dbReference type="EMBL" id="JBHLWE010000004">
    <property type="protein sequence ID" value="MFC0339388.1"/>
    <property type="molecule type" value="Genomic_DNA"/>
</dbReference>
<dbReference type="InterPro" id="IPR036388">
    <property type="entry name" value="WH-like_DNA-bd_sf"/>
</dbReference>
<evidence type="ECO:0000259" key="5">
    <source>
        <dbReference type="PROSITE" id="PS50949"/>
    </source>
</evidence>
<comment type="caution">
    <text evidence="6">The sequence shown here is derived from an EMBL/GenBank/DDBJ whole genome shotgun (WGS) entry which is preliminary data.</text>
</comment>
<evidence type="ECO:0000313" key="7">
    <source>
        <dbReference type="Proteomes" id="UP001589799"/>
    </source>
</evidence>
<evidence type="ECO:0000256" key="3">
    <source>
        <dbReference type="ARBA" id="ARBA00023163"/>
    </source>
</evidence>
<dbReference type="InterPro" id="IPR000524">
    <property type="entry name" value="Tscrpt_reg_HTH_GntR"/>
</dbReference>
<accession>A0ABV6I290</accession>
<dbReference type="Gene3D" id="1.10.10.10">
    <property type="entry name" value="Winged helix-like DNA-binding domain superfamily/Winged helix DNA-binding domain"/>
    <property type="match status" value="1"/>
</dbReference>
<dbReference type="RefSeq" id="WP_377697062.1">
    <property type="nucleotide sequence ID" value="NZ_JBHLWE010000004.1"/>
</dbReference>
<organism evidence="6 7">
    <name type="scientific">Paracoccus niistensis</name>
    <dbReference type="NCBI Taxonomy" id="632935"/>
    <lineage>
        <taxon>Bacteria</taxon>
        <taxon>Pseudomonadati</taxon>
        <taxon>Pseudomonadota</taxon>
        <taxon>Alphaproteobacteria</taxon>
        <taxon>Rhodobacterales</taxon>
        <taxon>Paracoccaceae</taxon>
        <taxon>Paracoccus</taxon>
    </lineage>
</organism>
<feature type="compositionally biased region" description="Basic residues" evidence="4">
    <location>
        <begin position="255"/>
        <end position="268"/>
    </location>
</feature>
<dbReference type="Proteomes" id="UP001589799">
    <property type="component" value="Unassembled WGS sequence"/>
</dbReference>
<dbReference type="SUPFAM" id="SSF46785">
    <property type="entry name" value="Winged helix' DNA-binding domain"/>
    <property type="match status" value="1"/>
</dbReference>
<feature type="region of interest" description="Disordered" evidence="4">
    <location>
        <begin position="233"/>
        <end position="268"/>
    </location>
</feature>
<dbReference type="PANTHER" id="PTHR43537">
    <property type="entry name" value="TRANSCRIPTIONAL REGULATOR, GNTR FAMILY"/>
    <property type="match status" value="1"/>
</dbReference>
<dbReference type="SMART" id="SM00895">
    <property type="entry name" value="FCD"/>
    <property type="match status" value="1"/>
</dbReference>